<evidence type="ECO:0000256" key="4">
    <source>
        <dbReference type="PROSITE-ProRule" id="PRU01024"/>
    </source>
</evidence>
<keyword evidence="1 4" id="KW-0489">Methyltransferase</keyword>
<feature type="domain" description="TRAM" evidence="7">
    <location>
        <begin position="47"/>
        <end position="116"/>
    </location>
</feature>
<dbReference type="NCBIfam" id="TIGR00479">
    <property type="entry name" value="rumA"/>
    <property type="match status" value="1"/>
</dbReference>
<evidence type="ECO:0000313" key="8">
    <source>
        <dbReference type="EMBL" id="ATY85911.1"/>
    </source>
</evidence>
<keyword evidence="2 4" id="KW-0808">Transferase</keyword>
<dbReference type="KEGG" id="kyr:CVV65_14090"/>
<evidence type="ECO:0000256" key="1">
    <source>
        <dbReference type="ARBA" id="ARBA00022603"/>
    </source>
</evidence>
<feature type="binding site" evidence="4">
    <location>
        <position position="399"/>
    </location>
    <ligand>
        <name>S-adenosyl-L-methionine</name>
        <dbReference type="ChEBI" id="CHEBI:59789"/>
    </ligand>
</feature>
<feature type="region of interest" description="Disordered" evidence="6">
    <location>
        <begin position="173"/>
        <end position="215"/>
    </location>
</feature>
<dbReference type="GO" id="GO:0070475">
    <property type="term" value="P:rRNA base methylation"/>
    <property type="evidence" value="ECO:0007669"/>
    <property type="project" value="TreeGrafter"/>
</dbReference>
<dbReference type="Gene3D" id="2.40.50.1070">
    <property type="match status" value="1"/>
</dbReference>
<dbReference type="PANTHER" id="PTHR11061:SF30">
    <property type="entry name" value="TRNA (URACIL(54)-C(5))-METHYLTRANSFERASE"/>
    <property type="match status" value="1"/>
</dbReference>
<dbReference type="Gene3D" id="3.40.50.150">
    <property type="entry name" value="Vaccinia Virus protein VP39"/>
    <property type="match status" value="1"/>
</dbReference>
<dbReference type="SUPFAM" id="SSF53335">
    <property type="entry name" value="S-adenosyl-L-methionine-dependent methyltransferases"/>
    <property type="match status" value="1"/>
</dbReference>
<reference evidence="9" key="1">
    <citation type="submission" date="2017-11" db="EMBL/GenBank/DDBJ databases">
        <title>Complete Genome Sequence of Kyrpidia sp. Strain EA-1, a thermophilic, hydrogen-oxidizing Bacterium, isolated from the Azores.</title>
        <authorList>
            <person name="Reiner J.E."/>
            <person name="Lapp C.J."/>
            <person name="Bunk B."/>
            <person name="Gescher J."/>
        </authorList>
    </citation>
    <scope>NUCLEOTIDE SEQUENCE [LARGE SCALE GENOMIC DNA]</scope>
    <source>
        <strain evidence="9">EA-1</strain>
    </source>
</reference>
<dbReference type="FunFam" id="3.40.50.150:FF:000009">
    <property type="entry name" value="23S rRNA (Uracil(1939)-C(5))-methyltransferase RlmD"/>
    <property type="match status" value="1"/>
</dbReference>
<feature type="binding site" evidence="4">
    <location>
        <position position="449"/>
    </location>
    <ligand>
        <name>S-adenosyl-L-methionine</name>
        <dbReference type="ChEBI" id="CHEBI:59789"/>
    </ligand>
</feature>
<organism evidence="8 9">
    <name type="scientific">Kyrpidia spormannii</name>
    <dbReference type="NCBI Taxonomy" id="2055160"/>
    <lineage>
        <taxon>Bacteria</taxon>
        <taxon>Bacillati</taxon>
        <taxon>Bacillota</taxon>
        <taxon>Bacilli</taxon>
        <taxon>Bacillales</taxon>
        <taxon>Alicyclobacillaceae</taxon>
        <taxon>Kyrpidia</taxon>
    </lineage>
</organism>
<dbReference type="Pfam" id="PF01938">
    <property type="entry name" value="TRAM"/>
    <property type="match status" value="1"/>
</dbReference>
<feature type="active site" description="Nucleophile" evidence="4">
    <location>
        <position position="523"/>
    </location>
</feature>
<dbReference type="InterPro" id="IPR030391">
    <property type="entry name" value="MeTrfase_TrmA_CS"/>
</dbReference>
<gene>
    <name evidence="8" type="ORF">CVV65_14090</name>
</gene>
<dbReference type="PROSITE" id="PS51687">
    <property type="entry name" value="SAM_MT_RNA_M5U"/>
    <property type="match status" value="1"/>
</dbReference>
<evidence type="ECO:0000256" key="2">
    <source>
        <dbReference type="ARBA" id="ARBA00022679"/>
    </source>
</evidence>
<dbReference type="OrthoDB" id="9804590at2"/>
<dbReference type="InterPro" id="IPR002792">
    <property type="entry name" value="TRAM_dom"/>
</dbReference>
<evidence type="ECO:0000256" key="5">
    <source>
        <dbReference type="PROSITE-ProRule" id="PRU10015"/>
    </source>
</evidence>
<evidence type="ECO:0000313" key="9">
    <source>
        <dbReference type="Proteomes" id="UP000231932"/>
    </source>
</evidence>
<dbReference type="InterPro" id="IPR010280">
    <property type="entry name" value="U5_MeTrfase_fam"/>
</dbReference>
<evidence type="ECO:0000259" key="7">
    <source>
        <dbReference type="PROSITE" id="PS50926"/>
    </source>
</evidence>
<dbReference type="Proteomes" id="UP000231932">
    <property type="component" value="Chromosome"/>
</dbReference>
<dbReference type="InterPro" id="IPR012340">
    <property type="entry name" value="NA-bd_OB-fold"/>
</dbReference>
<dbReference type="PROSITE" id="PS50926">
    <property type="entry name" value="TRAM"/>
    <property type="match status" value="1"/>
</dbReference>
<dbReference type="Gene3D" id="2.40.50.140">
    <property type="entry name" value="Nucleic acid-binding proteins"/>
    <property type="match status" value="1"/>
</dbReference>
<dbReference type="CDD" id="cd02440">
    <property type="entry name" value="AdoMet_MTases"/>
    <property type="match status" value="1"/>
</dbReference>
<proteinExistence type="inferred from homology"/>
<dbReference type="GO" id="GO:0070041">
    <property type="term" value="F:rRNA (uridine-C5-)-methyltransferase activity"/>
    <property type="evidence" value="ECO:0007669"/>
    <property type="project" value="TreeGrafter"/>
</dbReference>
<keyword evidence="3 4" id="KW-0949">S-adenosyl-L-methionine</keyword>
<evidence type="ECO:0000256" key="6">
    <source>
        <dbReference type="SAM" id="MobiDB-lite"/>
    </source>
</evidence>
<sequence>MPGPRRLWRNGARVNWASGLACRGVDRCRAGEEARRRRYLAVDEKIPVSPGDEVDVVLHRVTQEGKGVGRISAAGSLGQADRGGFTLFVRGGLPGERVRARVTRVARGYAEADMVAVVEESADRVRPLCPVFGACGGCQFQHGAYGWQLSVKRVRVGETLERIGRFRTVFEEGEDPGVGETARGSDGGPGGAGKPEVVAGEGHVPASPGLDRPVGPVIIHPTVGMESPWRYRNNIHMAVKDRGGRLVAGYYSSGGRRWVAAEDCPIADERLVALIQAGLRAAERCGWQAAEETAGSRSQAELATGRGRLYHVAARVAPGTGQTMLIAVVDRERMNRMGEFAAWVRDAVPEVTSVILNVRRGRGDGPVYGRRSIALYGPSRIVDRMGGLWFEISPTSFYQVNSLQAERMYELAMEAAGLDGSQRVVDAYCGVGTLSLFLSRGASQVTGIEVATEAVADARRNARMNRIENARFQVGAVEELLPSLVADRRPDVVTLDPPRRGCGRAALEALVHAKVPRVVYVSCDPATLARDLRVLADGGYQVREVWPVDMFPQTGHVESVALLVRGDVF</sequence>
<evidence type="ECO:0000256" key="3">
    <source>
        <dbReference type="ARBA" id="ARBA00022691"/>
    </source>
</evidence>
<accession>A0A2K8N983</accession>
<dbReference type="AlphaFoldDB" id="A0A2K8N983"/>
<dbReference type="InterPro" id="IPR030390">
    <property type="entry name" value="MeTrfase_TrmA_AS"/>
</dbReference>
<dbReference type="PANTHER" id="PTHR11061">
    <property type="entry name" value="RNA M5U METHYLTRANSFERASE"/>
    <property type="match status" value="1"/>
</dbReference>
<comment type="similarity">
    <text evidence="4">Belongs to the class I-like SAM-binding methyltransferase superfamily. RNA M5U methyltransferase family.</text>
</comment>
<dbReference type="EMBL" id="CP024955">
    <property type="protein sequence ID" value="ATY85911.1"/>
    <property type="molecule type" value="Genomic_DNA"/>
</dbReference>
<feature type="binding site" evidence="4">
    <location>
        <position position="428"/>
    </location>
    <ligand>
        <name>S-adenosyl-L-methionine</name>
        <dbReference type="ChEBI" id="CHEBI:59789"/>
    </ligand>
</feature>
<dbReference type="PROSITE" id="PS01230">
    <property type="entry name" value="TRMA_1"/>
    <property type="match status" value="1"/>
</dbReference>
<keyword evidence="9" id="KW-1185">Reference proteome</keyword>
<name>A0A2K8N983_9BACL</name>
<feature type="active site" evidence="5">
    <location>
        <position position="523"/>
    </location>
</feature>
<protein>
    <submittedName>
        <fullName evidence="8">23S rRNA (Uracil(1939)-C(5))-methyltransferase RlmD</fullName>
    </submittedName>
</protein>
<dbReference type="PROSITE" id="PS01231">
    <property type="entry name" value="TRMA_2"/>
    <property type="match status" value="1"/>
</dbReference>
<feature type="binding site" evidence="4">
    <location>
        <position position="496"/>
    </location>
    <ligand>
        <name>S-adenosyl-L-methionine</name>
        <dbReference type="ChEBI" id="CHEBI:59789"/>
    </ligand>
</feature>
<dbReference type="Pfam" id="PF05958">
    <property type="entry name" value="tRNA_U5-meth_tr"/>
    <property type="match status" value="1"/>
</dbReference>
<dbReference type="InterPro" id="IPR029063">
    <property type="entry name" value="SAM-dependent_MTases_sf"/>
</dbReference>
<dbReference type="SUPFAM" id="SSF50249">
    <property type="entry name" value="Nucleic acid-binding proteins"/>
    <property type="match status" value="1"/>
</dbReference>